<reference evidence="1 2" key="1">
    <citation type="submission" date="2016-12" db="EMBL/GenBank/DDBJ databases">
        <authorList>
            <person name="Song W.-J."/>
            <person name="Kurnit D.M."/>
        </authorList>
    </citation>
    <scope>NUCLEOTIDE SEQUENCE [LARGE SCALE GENOMIC DNA]</scope>
    <source>
        <strain evidence="1 2">DSM 11393</strain>
    </source>
</reference>
<protein>
    <submittedName>
        <fullName evidence="1">Uncharacterized protein</fullName>
    </submittedName>
</protein>
<dbReference type="RefSeq" id="WP_072695846.1">
    <property type="nucleotide sequence ID" value="NZ_FRDI01000002.1"/>
</dbReference>
<keyword evidence="2" id="KW-1185">Reference proteome</keyword>
<dbReference type="STRING" id="1121455.SAMN02745728_00341"/>
<organism evidence="1 2">
    <name type="scientific">Desulfovibrio litoralis DSM 11393</name>
    <dbReference type="NCBI Taxonomy" id="1121455"/>
    <lineage>
        <taxon>Bacteria</taxon>
        <taxon>Pseudomonadati</taxon>
        <taxon>Thermodesulfobacteriota</taxon>
        <taxon>Desulfovibrionia</taxon>
        <taxon>Desulfovibrionales</taxon>
        <taxon>Desulfovibrionaceae</taxon>
        <taxon>Desulfovibrio</taxon>
    </lineage>
</organism>
<accession>A0A1M7RYV6</accession>
<sequence>MWQTIEYKVAAIEQFRKGDLLQRVIDDLNSGAANAAEMKAAASGNPLILMQVQLVSELRKLEGLFAWHQKTQHRLRDRLKYLNGTEERFVKTKATHQGNIKHRDENTHYLLQTKL</sequence>
<proteinExistence type="predicted"/>
<name>A0A1M7RYV6_9BACT</name>
<dbReference type="AlphaFoldDB" id="A0A1M7RYV6"/>
<gene>
    <name evidence="1" type="ORF">SAMN02745728_00341</name>
</gene>
<evidence type="ECO:0000313" key="1">
    <source>
        <dbReference type="EMBL" id="SHN51346.1"/>
    </source>
</evidence>
<dbReference type="Proteomes" id="UP000186469">
    <property type="component" value="Unassembled WGS sequence"/>
</dbReference>
<evidence type="ECO:0000313" key="2">
    <source>
        <dbReference type="Proteomes" id="UP000186469"/>
    </source>
</evidence>
<dbReference type="EMBL" id="FRDI01000002">
    <property type="protein sequence ID" value="SHN51346.1"/>
    <property type="molecule type" value="Genomic_DNA"/>
</dbReference>